<dbReference type="PANTHER" id="PTHR12144:SF0">
    <property type="entry name" value="NEGATIVE ELONGATION FACTOR C_D"/>
    <property type="match status" value="1"/>
</dbReference>
<evidence type="ECO:0000256" key="2">
    <source>
        <dbReference type="ARBA" id="ARBA00005726"/>
    </source>
</evidence>
<evidence type="ECO:0000256" key="1">
    <source>
        <dbReference type="ARBA" id="ARBA00004123"/>
    </source>
</evidence>
<proteinExistence type="inferred from homology"/>
<sequence length="300" mass="33627">MSSPQSDQVLQSFVAQASKDDFIFEKDAIQIADAYISNGGTPFNVLRTFVESFKGYPKTANSISSDFDSSFKTPSSTYLSNAIKTALLECVSEDQLIEPSFNSPNSNGKDIDFSDPNLKILLSNKDFRELLCDLSEKNPKISILSKIVSQISYLGYQREVATINSASIYSNIFFEMLSQTIKKLKNADDGNISQEINELWQLVGYREHTYFMAQYLLQEACTKAGESGYPYQRIIEELEGRVYKQFERPLVATHIQILLESLPIDGKHPLSLSLISILQSGRAAPGDVVTVTFSPFYNRI</sequence>
<evidence type="ECO:0000313" key="7">
    <source>
        <dbReference type="EMBL" id="OMJ08778.1"/>
    </source>
</evidence>
<evidence type="ECO:0000313" key="8">
    <source>
        <dbReference type="Proteomes" id="UP000187429"/>
    </source>
</evidence>
<evidence type="ECO:0000256" key="4">
    <source>
        <dbReference type="ARBA" id="ARBA00023015"/>
    </source>
</evidence>
<dbReference type="OrthoDB" id="511287at2759"/>
<dbReference type="Pfam" id="PF04858">
    <property type="entry name" value="TH1"/>
    <property type="match status" value="1"/>
</dbReference>
<dbReference type="InterPro" id="IPR006942">
    <property type="entry name" value="TH1"/>
</dbReference>
<evidence type="ECO:0000256" key="6">
    <source>
        <dbReference type="ARBA" id="ARBA00023242"/>
    </source>
</evidence>
<gene>
    <name evidence="7" type="ORF">AYI69_g10940</name>
</gene>
<keyword evidence="4" id="KW-0805">Transcription regulation</keyword>
<comment type="subcellular location">
    <subcellularLocation>
        <location evidence="1">Nucleus</location>
    </subcellularLocation>
</comment>
<protein>
    <submittedName>
        <fullName evidence="7">Negative elongation factor C/D</fullName>
    </submittedName>
</protein>
<organism evidence="7 8">
    <name type="scientific">Smittium culicis</name>
    <dbReference type="NCBI Taxonomy" id="133412"/>
    <lineage>
        <taxon>Eukaryota</taxon>
        <taxon>Fungi</taxon>
        <taxon>Fungi incertae sedis</taxon>
        <taxon>Zoopagomycota</taxon>
        <taxon>Kickxellomycotina</taxon>
        <taxon>Harpellomycetes</taxon>
        <taxon>Harpellales</taxon>
        <taxon>Legeriomycetaceae</taxon>
        <taxon>Smittium</taxon>
    </lineage>
</organism>
<dbReference type="GO" id="GO:0003746">
    <property type="term" value="F:translation elongation factor activity"/>
    <property type="evidence" value="ECO:0007669"/>
    <property type="project" value="UniProtKB-KW"/>
</dbReference>
<evidence type="ECO:0000256" key="3">
    <source>
        <dbReference type="ARBA" id="ARBA00022491"/>
    </source>
</evidence>
<keyword evidence="6" id="KW-0539">Nucleus</keyword>
<dbReference type="PANTHER" id="PTHR12144">
    <property type="entry name" value="NEGATIVE ELONGATION FACTOR D"/>
    <property type="match status" value="1"/>
</dbReference>
<keyword evidence="7" id="KW-0251">Elongation factor</keyword>
<dbReference type="EMBL" id="LSSM01007288">
    <property type="protein sequence ID" value="OMJ08778.1"/>
    <property type="molecule type" value="Genomic_DNA"/>
</dbReference>
<dbReference type="GO" id="GO:0003723">
    <property type="term" value="F:RNA binding"/>
    <property type="evidence" value="ECO:0007669"/>
    <property type="project" value="TreeGrafter"/>
</dbReference>
<reference evidence="8" key="1">
    <citation type="submission" date="2017-01" db="EMBL/GenBank/DDBJ databases">
        <authorList>
            <person name="Wang Y."/>
            <person name="White M."/>
            <person name="Kvist S."/>
            <person name="Moncalvo J.-M."/>
        </authorList>
    </citation>
    <scope>NUCLEOTIDE SEQUENCE [LARGE SCALE GENOMIC DNA]</scope>
    <source>
        <strain evidence="8">ID-206-W2</strain>
    </source>
</reference>
<keyword evidence="7" id="KW-0648">Protein biosynthesis</keyword>
<comment type="caution">
    <text evidence="7">The sequence shown here is derived from an EMBL/GenBank/DDBJ whole genome shotgun (WGS) entry which is preliminary data.</text>
</comment>
<accession>A0A1R1X2B6</accession>
<name>A0A1R1X2B6_9FUNG</name>
<dbReference type="GO" id="GO:0034244">
    <property type="term" value="P:negative regulation of transcription elongation by RNA polymerase II"/>
    <property type="evidence" value="ECO:0007669"/>
    <property type="project" value="TreeGrafter"/>
</dbReference>
<comment type="similarity">
    <text evidence="2">Belongs to the NELF-D family.</text>
</comment>
<keyword evidence="5" id="KW-0804">Transcription</keyword>
<dbReference type="AlphaFoldDB" id="A0A1R1X2B6"/>
<keyword evidence="8" id="KW-1185">Reference proteome</keyword>
<evidence type="ECO:0000256" key="5">
    <source>
        <dbReference type="ARBA" id="ARBA00023163"/>
    </source>
</evidence>
<dbReference type="Proteomes" id="UP000187429">
    <property type="component" value="Unassembled WGS sequence"/>
</dbReference>
<dbReference type="GO" id="GO:0032021">
    <property type="term" value="C:NELF complex"/>
    <property type="evidence" value="ECO:0007669"/>
    <property type="project" value="TreeGrafter"/>
</dbReference>
<keyword evidence="3" id="KW-0678">Repressor</keyword>